<dbReference type="PANTHER" id="PTHR32099:SF104">
    <property type="entry name" value="OS01G0774133 PROTEIN"/>
    <property type="match status" value="1"/>
</dbReference>
<evidence type="ECO:0000256" key="3">
    <source>
        <dbReference type="SAM" id="Phobius"/>
    </source>
</evidence>
<feature type="domain" description="Gnk2-homologous" evidence="4">
    <location>
        <begin position="146"/>
        <end position="263"/>
    </location>
</feature>
<accession>A0A3L6RFY6</accession>
<dbReference type="EMBL" id="PQIB02000008">
    <property type="protein sequence ID" value="RLN03313.1"/>
    <property type="molecule type" value="Genomic_DNA"/>
</dbReference>
<keyword evidence="3" id="KW-1133">Transmembrane helix</keyword>
<reference evidence="6" key="1">
    <citation type="journal article" date="2019" name="Nat. Commun.">
        <title>The genome of broomcorn millet.</title>
        <authorList>
            <person name="Zou C."/>
            <person name="Miki D."/>
            <person name="Li D."/>
            <person name="Tang Q."/>
            <person name="Xiao L."/>
            <person name="Rajput S."/>
            <person name="Deng P."/>
            <person name="Jia W."/>
            <person name="Huang R."/>
            <person name="Zhang M."/>
            <person name="Sun Y."/>
            <person name="Hu J."/>
            <person name="Fu X."/>
            <person name="Schnable P.S."/>
            <person name="Li F."/>
            <person name="Zhang H."/>
            <person name="Feng B."/>
            <person name="Zhu X."/>
            <person name="Liu R."/>
            <person name="Schnable J.C."/>
            <person name="Zhu J.-K."/>
            <person name="Zhang H."/>
        </authorList>
    </citation>
    <scope>NUCLEOTIDE SEQUENCE [LARGE SCALE GENOMIC DNA]</scope>
</reference>
<evidence type="ECO:0000313" key="6">
    <source>
        <dbReference type="Proteomes" id="UP000275267"/>
    </source>
</evidence>
<feature type="domain" description="Gnk2-homologous" evidence="4">
    <location>
        <begin position="26"/>
        <end position="130"/>
    </location>
</feature>
<evidence type="ECO:0000256" key="1">
    <source>
        <dbReference type="ARBA" id="ARBA00022729"/>
    </source>
</evidence>
<organism evidence="5 6">
    <name type="scientific">Panicum miliaceum</name>
    <name type="common">Proso millet</name>
    <name type="synonym">Broomcorn millet</name>
    <dbReference type="NCBI Taxonomy" id="4540"/>
    <lineage>
        <taxon>Eukaryota</taxon>
        <taxon>Viridiplantae</taxon>
        <taxon>Streptophyta</taxon>
        <taxon>Embryophyta</taxon>
        <taxon>Tracheophyta</taxon>
        <taxon>Spermatophyta</taxon>
        <taxon>Magnoliopsida</taxon>
        <taxon>Liliopsida</taxon>
        <taxon>Poales</taxon>
        <taxon>Poaceae</taxon>
        <taxon>PACMAD clade</taxon>
        <taxon>Panicoideae</taxon>
        <taxon>Panicodae</taxon>
        <taxon>Paniceae</taxon>
        <taxon>Panicinae</taxon>
        <taxon>Panicum</taxon>
        <taxon>Panicum sect. Panicum</taxon>
    </lineage>
</organism>
<keyword evidence="2" id="KW-0677">Repeat</keyword>
<keyword evidence="3" id="KW-0472">Membrane</keyword>
<keyword evidence="1" id="KW-0732">Signal</keyword>
<gene>
    <name evidence="5" type="ORF">C2845_PM13G07680</name>
</gene>
<dbReference type="STRING" id="4540.A0A3L6RFY6"/>
<dbReference type="Proteomes" id="UP000275267">
    <property type="component" value="Unassembled WGS sequence"/>
</dbReference>
<name>A0A3L6RFY6_PANMI</name>
<comment type="caution">
    <text evidence="5">The sequence shown here is derived from an EMBL/GenBank/DDBJ whole genome shotgun (WGS) entry which is preliminary data.</text>
</comment>
<evidence type="ECO:0000259" key="4">
    <source>
        <dbReference type="PROSITE" id="PS51473"/>
    </source>
</evidence>
<dbReference type="OrthoDB" id="695453at2759"/>
<sequence>MVASLSTAVTSQDNRFTVVDCQQPSTAPSPAPSPPSASSTNSTFWSNVVALLDALPSSAVPTGFASLSRGNGSDRAFVRGMCRGDTTPARCATYLRDAALSIQSRCNSSSRRAAIWYDDGSGVTIPSPMFSFVSYADTNASTEYEDAFRQPIQNAAVVPDIDAFERSYNALMNNLSVRVVAVNGGSGTPSPAPMFATGAAVYDAAAPNGTMYGLLQCMRDRTPAECGRCLQDSVQRLTTCCNGHQGGVVFAYNCYLRMEIYPYYNLALDGPPLLAPAPAIFAGESPGKNRVNVTLAVAIPVGAALAVVVIVGVILYRRKVNRKKTGPDQACFAGEAHQLKA</sequence>
<feature type="transmembrane region" description="Helical" evidence="3">
    <location>
        <begin position="295"/>
        <end position="316"/>
    </location>
</feature>
<dbReference type="InterPro" id="IPR038408">
    <property type="entry name" value="GNK2_sf"/>
</dbReference>
<keyword evidence="6" id="KW-1185">Reference proteome</keyword>
<dbReference type="InterPro" id="IPR002902">
    <property type="entry name" value="GNK2"/>
</dbReference>
<dbReference type="AlphaFoldDB" id="A0A3L6RFY6"/>
<proteinExistence type="predicted"/>
<dbReference type="Gene3D" id="3.30.430.20">
    <property type="entry name" value="Gnk2 domain, C-X8-C-X2-C motif"/>
    <property type="match status" value="2"/>
</dbReference>
<dbReference type="CDD" id="cd23509">
    <property type="entry name" value="Gnk2-like"/>
    <property type="match status" value="2"/>
</dbReference>
<dbReference type="PROSITE" id="PS51473">
    <property type="entry name" value="GNK2"/>
    <property type="match status" value="2"/>
</dbReference>
<dbReference type="Pfam" id="PF01657">
    <property type="entry name" value="Stress-antifung"/>
    <property type="match status" value="2"/>
</dbReference>
<evidence type="ECO:0000256" key="2">
    <source>
        <dbReference type="ARBA" id="ARBA00022737"/>
    </source>
</evidence>
<protein>
    <recommendedName>
        <fullName evidence="4">Gnk2-homologous domain-containing protein</fullName>
    </recommendedName>
</protein>
<keyword evidence="3" id="KW-0812">Transmembrane</keyword>
<dbReference type="PANTHER" id="PTHR32099">
    <property type="entry name" value="CYSTEINE-RICH REPEAT SECRETORY PROTEIN"/>
    <property type="match status" value="1"/>
</dbReference>
<evidence type="ECO:0000313" key="5">
    <source>
        <dbReference type="EMBL" id="RLN03313.1"/>
    </source>
</evidence>